<keyword evidence="5" id="KW-1185">Reference proteome</keyword>
<feature type="compositionally biased region" description="Polar residues" evidence="2">
    <location>
        <begin position="977"/>
        <end position="990"/>
    </location>
</feature>
<dbReference type="Proteomes" id="UP000541444">
    <property type="component" value="Unassembled WGS sequence"/>
</dbReference>
<reference evidence="4 5" key="1">
    <citation type="journal article" date="2020" name="IScience">
        <title>Genome Sequencing of the Endangered Kingdonia uniflora (Circaeasteraceae, Ranunculales) Reveals Potential Mechanisms of Evolutionary Specialization.</title>
        <authorList>
            <person name="Sun Y."/>
            <person name="Deng T."/>
            <person name="Zhang A."/>
            <person name="Moore M.J."/>
            <person name="Landis J.B."/>
            <person name="Lin N."/>
            <person name="Zhang H."/>
            <person name="Zhang X."/>
            <person name="Huang J."/>
            <person name="Zhang X."/>
            <person name="Sun H."/>
            <person name="Wang H."/>
        </authorList>
    </citation>
    <scope>NUCLEOTIDE SEQUENCE [LARGE SCALE GENOMIC DNA]</scope>
    <source>
        <strain evidence="4">TB1705</strain>
        <tissue evidence="4">Leaf</tissue>
    </source>
</reference>
<dbReference type="GO" id="GO:0006623">
    <property type="term" value="P:protein targeting to vacuole"/>
    <property type="evidence" value="ECO:0007669"/>
    <property type="project" value="TreeGrafter"/>
</dbReference>
<gene>
    <name evidence="4" type="ORF">GIB67_011306</name>
</gene>
<evidence type="ECO:0000259" key="3">
    <source>
        <dbReference type="Pfam" id="PF25036"/>
    </source>
</evidence>
<evidence type="ECO:0000256" key="2">
    <source>
        <dbReference type="SAM" id="MobiDB-lite"/>
    </source>
</evidence>
<protein>
    <recommendedName>
        <fullName evidence="3">Vacuolar protein sorting-associated protein 13 VPS13 adaptor binding domain-containing protein</fullName>
    </recommendedName>
</protein>
<dbReference type="AlphaFoldDB" id="A0A7J7MNH3"/>
<feature type="region of interest" description="Disordered" evidence="2">
    <location>
        <begin position="959"/>
        <end position="990"/>
    </location>
</feature>
<evidence type="ECO:0000256" key="1">
    <source>
        <dbReference type="ARBA" id="ARBA00006545"/>
    </source>
</evidence>
<proteinExistence type="inferred from homology"/>
<dbReference type="GO" id="GO:0045053">
    <property type="term" value="P:protein retention in Golgi apparatus"/>
    <property type="evidence" value="ECO:0007669"/>
    <property type="project" value="TreeGrafter"/>
</dbReference>
<dbReference type="EMBL" id="JACGCM010001329">
    <property type="protein sequence ID" value="KAF6156505.1"/>
    <property type="molecule type" value="Genomic_DNA"/>
</dbReference>
<dbReference type="InterPro" id="IPR009543">
    <property type="entry name" value="VPS13_VAB"/>
</dbReference>
<dbReference type="OrthoDB" id="428159at2759"/>
<dbReference type="PANTHER" id="PTHR16166:SF93">
    <property type="entry name" value="INTERMEMBRANE LIPID TRANSFER PROTEIN VPS13"/>
    <property type="match status" value="1"/>
</dbReference>
<comment type="similarity">
    <text evidence="1">Belongs to the VPS13 family.</text>
</comment>
<dbReference type="InterPro" id="IPR026847">
    <property type="entry name" value="VPS13"/>
</dbReference>
<dbReference type="Pfam" id="PF25036">
    <property type="entry name" value="VPS13_VAB"/>
    <property type="match status" value="1"/>
</dbReference>
<organism evidence="4 5">
    <name type="scientific">Kingdonia uniflora</name>
    <dbReference type="NCBI Taxonomy" id="39325"/>
    <lineage>
        <taxon>Eukaryota</taxon>
        <taxon>Viridiplantae</taxon>
        <taxon>Streptophyta</taxon>
        <taxon>Embryophyta</taxon>
        <taxon>Tracheophyta</taxon>
        <taxon>Spermatophyta</taxon>
        <taxon>Magnoliopsida</taxon>
        <taxon>Ranunculales</taxon>
        <taxon>Circaeasteraceae</taxon>
        <taxon>Kingdonia</taxon>
    </lineage>
</organism>
<name>A0A7J7MNH3_9MAGN</name>
<evidence type="ECO:0000313" key="5">
    <source>
        <dbReference type="Proteomes" id="UP000541444"/>
    </source>
</evidence>
<evidence type="ECO:0000313" key="4">
    <source>
        <dbReference type="EMBL" id="KAF6156505.1"/>
    </source>
</evidence>
<feature type="domain" description="Vacuolar protein sorting-associated protein 13 VPS13 adaptor binding" evidence="3">
    <location>
        <begin position="381"/>
        <end position="898"/>
    </location>
</feature>
<accession>A0A7J7MNH3</accession>
<dbReference type="PANTHER" id="PTHR16166">
    <property type="entry name" value="VACUOLAR PROTEIN SORTING-ASSOCIATED PROTEIN VPS13"/>
    <property type="match status" value="1"/>
</dbReference>
<sequence>MGLPIADDGNGHNFFCALRLVVDSQATDHQKLFPQSARTKCVKPLISEKHVFEEGIAKWNELFIFEVPRKGLAKLEIEVTNLAAKAGKGEVVGASYISIGQGTNMLKKVASVRMLHASSDVQNIVSYPLRKRGQLSTDEGVQDYGCLLASTTYFERKTIANFQRDIESGKKIFRDMGFFVAFGPEGPWESFRSFLPLSIVPKKMKESFIAMEVTMKNGKKHAIFRGFAIVINDSDAKFDMCLCPLSMVHSHTFLTSEAGHQTVAEEEVFENQRYQPISGWGNKWPGFRGNDPAHWSTGDFSYSSKEFFEPSLPPGWQWKSTWAIDKSQFVDSDGWAYGPDYQSLKWPLTTKLSIRSPNDFARRRRWVRMKQRLNTESSNRPNNEITVLSPGSSTILPWRCMEKDSDLCLQVRPYVEFPETPYSWGHTVFMNSGYASGNDQSISDPVLKLNQIEKKDMLLNCNPNTGNKQSFWLSIGTDASVLHTELNTPVYDWKISINAPLKLENRLPCPAEFTIWERTKEGSNVDRQHGIISSRGNAHIYSANLQKPIYLTLFLQGGWSLEKQDPILILDQLSLGHVSSFWMYQQQSNRKLRVNIERDMGGTNTAPNTIRFFVPYWISNDWSLSLAYRMVEVEPLENPTNSNERKIFGPRKNVQVLDDIGNSSQTPIMLSPQDYVGRGNVLSFPSRGEGYPSRRVGISVATRHSEHYSPGISLLELENKERVDVKAFTSNGSYYKLSAVLNMTSERTKVIHFQPQCVFINRVGISISLRQCDVQSEDWFHFTDPPKPFQWRSINKVELLKLRLDGYKWSAPFSIASEGIMCVSLKNDIGCDQMDIRVEVRSGTKSSRYEVVFCHASFSSPYRIENRSIYLPIRFRQVDGLSDSWRSLSHNSAASFSWEDLGRKRLLEVLVDGTDPLKSEKYNIDEIFDHQPIHATGGPVRALRVTVVKEEKTNVVKISDWMPDNEPRSDKSLAKLSRNNSQKQQPTSADSEFHVILELPELGLSIIDHTPEEILYLSVQNLLISHSSGLGSGISRFKIRMHGIQADNQLPLTPMPVLFRPQRLGEQLDYILKLSVTTQTSRSLDLCNYPYIGFHVPENSAFFVNIHEPIIWRIHEMIQQINPSRLRGTQTTAVSVDPIVQIGVLNISEIRFKVSMTMSPTQRPRGVLGFWSSLMTALGNTENMPVRVNQRFHEEICMRQSALVSTAIANVNKDLLNQPLQLLSGVDILGNASSALGHMSKGVAALSMDKKFIQNRQKQVVGHHDHDLDARFRDRSLE</sequence>
<comment type="caution">
    <text evidence="4">The sequence shown here is derived from an EMBL/GenBank/DDBJ whole genome shotgun (WGS) entry which is preliminary data.</text>
</comment>